<dbReference type="InterPro" id="IPR037522">
    <property type="entry name" value="HD_GYP_dom"/>
</dbReference>
<sequence length="356" mass="40947">MIRILVVEDEREIRKMLEMFLKHKGFDVITVENGKRAVEIMEKEKDSINVVITDILMPEMDGITAVKEIRKSHFLGPIIMLTAYSDKEMLDKAAEIGVDDFISKPVNFELLTSRINMLMSKYDFYTTKNIIAKKVKEEACISKEIIKQLHDKNEQLVMEMIKILNVVSEYRDDETHEHTLRVGWVSSKIAEEIGLEKAKVADIYFGAQLHDIGKIGIPDRILLKPGKLDEEEYEIMKGHTIIGYNILRESSTSLLKTAAVIAKYHHERWNGKGYPEGLKGEEIPIEARIVAIADSLDAIVSKRPYKRARPLTEAFEEMKELSGILYDPKLVNALFKVKDNICKFYQSKMQELKHVY</sequence>
<dbReference type="GO" id="GO:0000160">
    <property type="term" value="P:phosphorelay signal transduction system"/>
    <property type="evidence" value="ECO:0007669"/>
    <property type="project" value="InterPro"/>
</dbReference>
<feature type="domain" description="Response regulatory" evidence="2">
    <location>
        <begin position="3"/>
        <end position="119"/>
    </location>
</feature>
<dbReference type="SUPFAM" id="SSF109604">
    <property type="entry name" value="HD-domain/PDEase-like"/>
    <property type="match status" value="1"/>
</dbReference>
<dbReference type="NCBIfam" id="TIGR00277">
    <property type="entry name" value="HDIG"/>
    <property type="match status" value="1"/>
</dbReference>
<evidence type="ECO:0000313" key="6">
    <source>
        <dbReference type="Proteomes" id="UP000555828"/>
    </source>
</evidence>
<proteinExistence type="predicted"/>
<evidence type="ECO:0000259" key="3">
    <source>
        <dbReference type="PROSITE" id="PS51831"/>
    </source>
</evidence>
<protein>
    <submittedName>
        <fullName evidence="5">Putative two-component system response regulator</fullName>
    </submittedName>
</protein>
<reference evidence="5 6" key="1">
    <citation type="submission" date="2020-08" db="EMBL/GenBank/DDBJ databases">
        <title>Genomic Encyclopedia of Type Strains, Phase IV (KMG-IV): sequencing the most valuable type-strain genomes for metagenomic binning, comparative biology and taxonomic classification.</title>
        <authorList>
            <person name="Goeker M."/>
        </authorList>
    </citation>
    <scope>NUCLEOTIDE SEQUENCE [LARGE SCALE GENOMIC DNA]</scope>
    <source>
        <strain evidence="5 6">DSM 13481</strain>
    </source>
</reference>
<dbReference type="SUPFAM" id="SSF52172">
    <property type="entry name" value="CheY-like"/>
    <property type="match status" value="1"/>
</dbReference>
<evidence type="ECO:0000313" key="5">
    <source>
        <dbReference type="EMBL" id="MBB6061956.1"/>
    </source>
</evidence>
<dbReference type="InterPro" id="IPR052020">
    <property type="entry name" value="Cyclic_di-GMP/3'3'-cGAMP_PDE"/>
</dbReference>
<dbReference type="Gene3D" id="1.10.3210.10">
    <property type="entry name" value="Hypothetical protein af1432"/>
    <property type="match status" value="1"/>
</dbReference>
<name>A0A841GEA8_9BACT</name>
<dbReference type="PROSITE" id="PS51831">
    <property type="entry name" value="HD"/>
    <property type="match status" value="1"/>
</dbReference>
<dbReference type="PANTHER" id="PTHR45228:SF1">
    <property type="entry name" value="CYCLIC DI-GMP PHOSPHODIESTERASE TM_0186"/>
    <property type="match status" value="1"/>
</dbReference>
<dbReference type="PROSITE" id="PS50110">
    <property type="entry name" value="RESPONSE_REGULATORY"/>
    <property type="match status" value="1"/>
</dbReference>
<dbReference type="CDD" id="cd17546">
    <property type="entry name" value="REC_hyHK_CKI1_RcsC-like"/>
    <property type="match status" value="1"/>
</dbReference>
<dbReference type="InterPro" id="IPR006674">
    <property type="entry name" value="HD_domain"/>
</dbReference>
<comment type="caution">
    <text evidence="5">The sequence shown here is derived from an EMBL/GenBank/DDBJ whole genome shotgun (WGS) entry which is preliminary data.</text>
</comment>
<keyword evidence="1" id="KW-0597">Phosphoprotein</keyword>
<dbReference type="Pfam" id="PF13487">
    <property type="entry name" value="HD_5"/>
    <property type="match status" value="1"/>
</dbReference>
<evidence type="ECO:0000256" key="1">
    <source>
        <dbReference type="PROSITE-ProRule" id="PRU00169"/>
    </source>
</evidence>
<dbReference type="Gene3D" id="3.40.50.2300">
    <property type="match status" value="1"/>
</dbReference>
<organism evidence="5 6">
    <name type="scientific">Thermosipho japonicus</name>
    <dbReference type="NCBI Taxonomy" id="90323"/>
    <lineage>
        <taxon>Bacteria</taxon>
        <taxon>Thermotogati</taxon>
        <taxon>Thermotogota</taxon>
        <taxon>Thermotogae</taxon>
        <taxon>Thermotogales</taxon>
        <taxon>Fervidobacteriaceae</taxon>
        <taxon>Thermosipho</taxon>
    </lineage>
</organism>
<dbReference type="PANTHER" id="PTHR45228">
    <property type="entry name" value="CYCLIC DI-GMP PHOSPHODIESTERASE TM_0186-RELATED"/>
    <property type="match status" value="1"/>
</dbReference>
<dbReference type="Pfam" id="PF00072">
    <property type="entry name" value="Response_reg"/>
    <property type="match status" value="1"/>
</dbReference>
<dbReference type="Proteomes" id="UP000555828">
    <property type="component" value="Unassembled WGS sequence"/>
</dbReference>
<dbReference type="CDD" id="cd00077">
    <property type="entry name" value="HDc"/>
    <property type="match status" value="1"/>
</dbReference>
<dbReference type="SMART" id="SM00471">
    <property type="entry name" value="HDc"/>
    <property type="match status" value="1"/>
</dbReference>
<accession>A0A841GEA8</accession>
<keyword evidence="6" id="KW-1185">Reference proteome</keyword>
<dbReference type="AlphaFoldDB" id="A0A841GEA8"/>
<dbReference type="RefSeq" id="WP_184618698.1">
    <property type="nucleotide sequence ID" value="NZ_JACHEX010000001.1"/>
</dbReference>
<dbReference type="InterPro" id="IPR011006">
    <property type="entry name" value="CheY-like_superfamily"/>
</dbReference>
<evidence type="ECO:0000259" key="4">
    <source>
        <dbReference type="PROSITE" id="PS51832"/>
    </source>
</evidence>
<dbReference type="PROSITE" id="PS51832">
    <property type="entry name" value="HD_GYP"/>
    <property type="match status" value="1"/>
</dbReference>
<gene>
    <name evidence="5" type="ORF">HNP65_000378</name>
</gene>
<dbReference type="InterPro" id="IPR003607">
    <property type="entry name" value="HD/PDEase_dom"/>
</dbReference>
<feature type="modified residue" description="4-aspartylphosphate" evidence="1">
    <location>
        <position position="54"/>
    </location>
</feature>
<feature type="domain" description="HD-GYP" evidence="4">
    <location>
        <begin position="153"/>
        <end position="350"/>
    </location>
</feature>
<dbReference type="InterPro" id="IPR006675">
    <property type="entry name" value="HDIG_dom"/>
</dbReference>
<dbReference type="SMART" id="SM00448">
    <property type="entry name" value="REC"/>
    <property type="match status" value="1"/>
</dbReference>
<dbReference type="InterPro" id="IPR001789">
    <property type="entry name" value="Sig_transdc_resp-reg_receiver"/>
</dbReference>
<evidence type="ECO:0000259" key="2">
    <source>
        <dbReference type="PROSITE" id="PS50110"/>
    </source>
</evidence>
<feature type="domain" description="HD" evidence="3">
    <location>
        <begin position="175"/>
        <end position="299"/>
    </location>
</feature>
<dbReference type="EMBL" id="JACHEX010000001">
    <property type="protein sequence ID" value="MBB6061956.1"/>
    <property type="molecule type" value="Genomic_DNA"/>
</dbReference>